<comment type="caution">
    <text evidence="2">The sequence shown here is derived from an EMBL/GenBank/DDBJ whole genome shotgun (WGS) entry which is preliminary data.</text>
</comment>
<protein>
    <recommendedName>
        <fullName evidence="4">ABC transporter permease</fullName>
    </recommendedName>
</protein>
<dbReference type="Proteomes" id="UP000186058">
    <property type="component" value="Unassembled WGS sequence"/>
</dbReference>
<keyword evidence="1" id="KW-1133">Transmembrane helix</keyword>
<proteinExistence type="predicted"/>
<feature type="transmembrane region" description="Helical" evidence="1">
    <location>
        <begin position="39"/>
        <end position="60"/>
    </location>
</feature>
<keyword evidence="3" id="KW-1185">Reference proteome</keyword>
<evidence type="ECO:0000256" key="1">
    <source>
        <dbReference type="SAM" id="Phobius"/>
    </source>
</evidence>
<dbReference type="EMBL" id="LVWI01000033">
    <property type="protein sequence ID" value="OKP88013.1"/>
    <property type="molecule type" value="Genomic_DNA"/>
</dbReference>
<sequence length="259" mass="29198">MIIDAHHVTEHKVRLKLMTTIRDALIIVRGDFRADKLKLLWALAFAIVFMGYISIFSGMILDDVLESGDGKVLADILLLSMTPMLGVTFSRRTMKYLSEDSYTRMLAYMRSLPVPVAVILCKRKLHTLFSLSLNGVLLFGLIYAMSGQIRSELTIPAYLSFALIWTGFALVMSGLYTFIELLVSGKIYFCLLLLIVLLCMGAALLVWEFGGNLFLYSLQNAKEWGLASPLMWSTLLLGTVSVQLFSKWTIYRLKSRDLV</sequence>
<accession>A0ABX3ET53</accession>
<evidence type="ECO:0008006" key="4">
    <source>
        <dbReference type="Google" id="ProtNLM"/>
    </source>
</evidence>
<feature type="transmembrane region" description="Helical" evidence="1">
    <location>
        <begin position="72"/>
        <end position="89"/>
    </location>
</feature>
<reference evidence="2 3" key="1">
    <citation type="submission" date="2016-03" db="EMBL/GenBank/DDBJ databases">
        <authorList>
            <person name="Sant'Anna F.H."/>
            <person name="Ambrosini A."/>
            <person name="Souza R."/>
            <person name="Bach E."/>
            <person name="Fernandes G."/>
            <person name="Balsanelli E."/>
            <person name="Baura V.A."/>
            <person name="Souza E.M."/>
            <person name="Passaglia L."/>
        </authorList>
    </citation>
    <scope>NUCLEOTIDE SEQUENCE [LARGE SCALE GENOMIC DNA]</scope>
    <source>
        <strain evidence="2 3">P26E</strain>
    </source>
</reference>
<keyword evidence="1" id="KW-0472">Membrane</keyword>
<feature type="transmembrane region" description="Helical" evidence="1">
    <location>
        <begin position="128"/>
        <end position="146"/>
    </location>
</feature>
<feature type="transmembrane region" description="Helical" evidence="1">
    <location>
        <begin position="158"/>
        <end position="179"/>
    </location>
</feature>
<keyword evidence="1" id="KW-0812">Transmembrane</keyword>
<feature type="transmembrane region" description="Helical" evidence="1">
    <location>
        <begin position="227"/>
        <end position="246"/>
    </location>
</feature>
<gene>
    <name evidence="2" type="ORF">A3844_09395</name>
</gene>
<feature type="transmembrane region" description="Helical" evidence="1">
    <location>
        <begin position="186"/>
        <end position="207"/>
    </location>
</feature>
<name>A0ABX3ET53_9BACL</name>
<evidence type="ECO:0000313" key="3">
    <source>
        <dbReference type="Proteomes" id="UP000186058"/>
    </source>
</evidence>
<organism evidence="2 3">
    <name type="scientific">Paenibacillus helianthi</name>
    <dbReference type="NCBI Taxonomy" id="1349432"/>
    <lineage>
        <taxon>Bacteria</taxon>
        <taxon>Bacillati</taxon>
        <taxon>Bacillota</taxon>
        <taxon>Bacilli</taxon>
        <taxon>Bacillales</taxon>
        <taxon>Paenibacillaceae</taxon>
        <taxon>Paenibacillus</taxon>
    </lineage>
</organism>
<evidence type="ECO:0000313" key="2">
    <source>
        <dbReference type="EMBL" id="OKP88013.1"/>
    </source>
</evidence>